<organism evidence="1 2">
    <name type="scientific">Clostridium ljungdahlii (strain ATCC 55383 / DSM 13528 / PETC)</name>
    <dbReference type="NCBI Taxonomy" id="748727"/>
    <lineage>
        <taxon>Bacteria</taxon>
        <taxon>Bacillati</taxon>
        <taxon>Bacillota</taxon>
        <taxon>Clostridia</taxon>
        <taxon>Eubacteriales</taxon>
        <taxon>Clostridiaceae</taxon>
        <taxon>Clostridium</taxon>
    </lineage>
</organism>
<evidence type="ECO:0000313" key="1">
    <source>
        <dbReference type="EMBL" id="ADK15042.1"/>
    </source>
</evidence>
<dbReference type="HOGENOM" id="CLU_1018206_0_0_9"/>
<gene>
    <name evidence="1" type="ordered locus">CLJU_c19800</name>
</gene>
<sequence length="289" mass="33036">MFWHAKQLNTILEVFIMNRKKILVWALTLLVVGGASGITYASEKMDTTKNVVAAAENKSNSNALKQGTMNDEEAIKIAAEAMKNYMGKDANYFSQIKVDRSADIAKETQQLNKKDEKEGSEGEKKFEEIREKYSKEHPEDAKVEAENMAKAKDQRMIYILFTPKNYDENKMCNYSVSIDEKTGEIVGVRAENDSDRDFKPAIVDNRIKHTTLNFCKKIGKKIKGNTIKVDKNINFGRLLVRCELDDGRDAEFEINLKDYSVVDYTLQSIKLLPSMKKDLNNQIRQIKIN</sequence>
<reference evidence="1 2" key="1">
    <citation type="journal article" date="2010" name="Proc. Natl. Acad. Sci. U.S.A.">
        <title>Clostridium ljungdahlii represents a microbial production platform based on syngas.</title>
        <authorList>
            <person name="Kopke M."/>
            <person name="Held C."/>
            <person name="Hujer S."/>
            <person name="Liesegang H."/>
            <person name="Wiezer A."/>
            <person name="Wollherr A."/>
            <person name="Ehrenreich A."/>
            <person name="Liebl W."/>
            <person name="Gottschalk G."/>
            <person name="Durre P."/>
        </authorList>
    </citation>
    <scope>NUCLEOTIDE SEQUENCE [LARGE SCALE GENOMIC DNA]</scope>
    <source>
        <strain evidence="2">ATCC 55383 / DSM 13528 / PETC</strain>
    </source>
</reference>
<name>D8GIW7_CLOLD</name>
<dbReference type="KEGG" id="clj:CLJU_c19800"/>
<dbReference type="STRING" id="748727.CLJU_c19800"/>
<dbReference type="eggNOG" id="ENOG5033TBD">
    <property type="taxonomic scope" value="Bacteria"/>
</dbReference>
<accession>D8GIW7</accession>
<protein>
    <submittedName>
        <fullName evidence="1">Uncharacterized protein</fullName>
    </submittedName>
</protein>
<proteinExistence type="predicted"/>
<evidence type="ECO:0000313" key="2">
    <source>
        <dbReference type="Proteomes" id="UP000001656"/>
    </source>
</evidence>
<dbReference type="Proteomes" id="UP000001656">
    <property type="component" value="Chromosome"/>
</dbReference>
<dbReference type="AlphaFoldDB" id="D8GIW7"/>
<dbReference type="EMBL" id="CP001666">
    <property type="protein sequence ID" value="ADK15042.1"/>
    <property type="molecule type" value="Genomic_DNA"/>
</dbReference>